<evidence type="ECO:0000313" key="2">
    <source>
        <dbReference type="Proteomes" id="UP000236630"/>
    </source>
</evidence>
<organism evidence="1 2">
    <name type="scientific">Citrus unshiu</name>
    <name type="common">Satsuma mandarin</name>
    <name type="synonym">Citrus nobilis var. unshiu</name>
    <dbReference type="NCBI Taxonomy" id="55188"/>
    <lineage>
        <taxon>Eukaryota</taxon>
        <taxon>Viridiplantae</taxon>
        <taxon>Streptophyta</taxon>
        <taxon>Embryophyta</taxon>
        <taxon>Tracheophyta</taxon>
        <taxon>Spermatophyta</taxon>
        <taxon>Magnoliopsida</taxon>
        <taxon>eudicotyledons</taxon>
        <taxon>Gunneridae</taxon>
        <taxon>Pentapetalae</taxon>
        <taxon>rosids</taxon>
        <taxon>malvids</taxon>
        <taxon>Sapindales</taxon>
        <taxon>Rutaceae</taxon>
        <taxon>Aurantioideae</taxon>
        <taxon>Citrus</taxon>
    </lineage>
</organism>
<reference evidence="1 2" key="1">
    <citation type="journal article" date="2017" name="Front. Genet.">
        <title>Draft sequencing of the heterozygous diploid genome of Satsuma (Citrus unshiu Marc.) using a hybrid assembly approach.</title>
        <authorList>
            <person name="Shimizu T."/>
            <person name="Tanizawa Y."/>
            <person name="Mochizuki T."/>
            <person name="Nagasaki H."/>
            <person name="Yoshioka T."/>
            <person name="Toyoda A."/>
            <person name="Fujiyama A."/>
            <person name="Kaminuma E."/>
            <person name="Nakamura Y."/>
        </authorList>
    </citation>
    <scope>NUCLEOTIDE SEQUENCE [LARGE SCALE GENOMIC DNA]</scope>
    <source>
        <strain evidence="2">cv. Miyagawa wase</strain>
    </source>
</reference>
<dbReference type="PROSITE" id="PS51257">
    <property type="entry name" value="PROKAR_LIPOPROTEIN"/>
    <property type="match status" value="1"/>
</dbReference>
<dbReference type="EMBL" id="BDQV01000544">
    <property type="protein sequence ID" value="GAY66127.1"/>
    <property type="molecule type" value="Genomic_DNA"/>
</dbReference>
<proteinExistence type="predicted"/>
<accession>A0A2H5QNC3</accession>
<gene>
    <name evidence="1" type="ORF">CUMW_246270</name>
</gene>
<evidence type="ECO:0000313" key="1">
    <source>
        <dbReference type="EMBL" id="GAY66127.1"/>
    </source>
</evidence>
<comment type="caution">
    <text evidence="1">The sequence shown here is derived from an EMBL/GenBank/DDBJ whole genome shotgun (WGS) entry which is preliminary data.</text>
</comment>
<protein>
    <submittedName>
        <fullName evidence="1">Uncharacterized protein</fullName>
    </submittedName>
</protein>
<keyword evidence="2" id="KW-1185">Reference proteome</keyword>
<dbReference type="AlphaFoldDB" id="A0A2H5QNC3"/>
<dbReference type="Proteomes" id="UP000236630">
    <property type="component" value="Unassembled WGS sequence"/>
</dbReference>
<name>A0A2H5QNC3_CITUN</name>
<sequence length="149" mass="15997">MSRYSGSFGQAQALVGNSGFGCSGTSGSFGTSALWANSGFGCSGTSGSFGTSGTFGQLRLRMFRYFSSFGSPQGFGICWQFWSLLALKAWNALVIQVFLVAQPFESQEMGEPSRNQINVTAACTDKAISKRCWRDVEYEAVSRLGLGMT</sequence>